<proteinExistence type="inferred from homology"/>
<dbReference type="InterPro" id="IPR034904">
    <property type="entry name" value="FSCA_dom_sf"/>
</dbReference>
<name>A0A3B3SAP1_9TELE</name>
<dbReference type="STRING" id="1676925.ENSPKIP00000027285"/>
<keyword evidence="5" id="KW-1185">Reference proteome</keyword>
<dbReference type="Pfam" id="PF08712">
    <property type="entry name" value="Nfu_N"/>
    <property type="match status" value="1"/>
</dbReference>
<dbReference type="InterPro" id="IPR001075">
    <property type="entry name" value="NIF_FeS_clus_asmbl_NifU_C"/>
</dbReference>
<dbReference type="SUPFAM" id="SSF117916">
    <property type="entry name" value="Fe-S cluster assembly (FSCA) domain-like"/>
    <property type="match status" value="1"/>
</dbReference>
<sequence length="245" mass="27439">MTFGLYKSQLLFFCSYIVGCTLRTVLHHSTSMRFCDWSVLVRRLYVQTQDTPNPRSLKFMPGRAVMGTGTLSFPSVSHAKSSPLARSIFKVEGVKAVFFGPDFITVTKRDDDVQWADIRRGVIGAVTEFFQSGSPITTGETDTHSEDEDEVVSMIKELLDTRIRPTVQEDGGDVIFKGFEDGTVRLKLLGSCTGCPSSTRTLKSGIENMLQFYIPEVDHVEQVEDEVDEISNKVFSDLERKLNDS</sequence>
<dbReference type="InterPro" id="IPR036498">
    <property type="entry name" value="Nfu/NifU_N_sf"/>
</dbReference>
<dbReference type="Gene3D" id="3.30.300.130">
    <property type="entry name" value="Fe-S cluster assembly (FSCA)"/>
    <property type="match status" value="1"/>
</dbReference>
<dbReference type="GO" id="GO:0016226">
    <property type="term" value="P:iron-sulfur cluster assembly"/>
    <property type="evidence" value="ECO:0007669"/>
    <property type="project" value="InterPro"/>
</dbReference>
<evidence type="ECO:0000313" key="4">
    <source>
        <dbReference type="Ensembl" id="ENSPKIP00000027285.1"/>
    </source>
</evidence>
<dbReference type="Pfam" id="PF01106">
    <property type="entry name" value="NifU"/>
    <property type="match status" value="1"/>
</dbReference>
<dbReference type="PIRSF" id="PIRSF036773">
    <property type="entry name" value="HIRIP5"/>
    <property type="match status" value="1"/>
</dbReference>
<dbReference type="Ensembl" id="ENSPKIT00000008051.1">
    <property type="protein sequence ID" value="ENSPKIP00000027285.1"/>
    <property type="gene ID" value="ENSPKIG00000009396.1"/>
</dbReference>
<dbReference type="PANTHER" id="PTHR11178:SF45">
    <property type="entry name" value="NFU1 IRON-SULFUR CLUSTER SCAFFOLD HOMOLOG, MITOCHONDRIAL"/>
    <property type="match status" value="1"/>
</dbReference>
<protein>
    <recommendedName>
        <fullName evidence="2">NFU1 iron-sulfur cluster scaffold homolog, mitochondrial</fullName>
    </recommendedName>
</protein>
<evidence type="ECO:0000256" key="1">
    <source>
        <dbReference type="ARBA" id="ARBA00006420"/>
    </source>
</evidence>
<reference evidence="4" key="2">
    <citation type="submission" date="2025-09" db="UniProtKB">
        <authorList>
            <consortium name="Ensembl"/>
        </authorList>
    </citation>
    <scope>IDENTIFICATION</scope>
</reference>
<dbReference type="SMART" id="SM00932">
    <property type="entry name" value="Nfu_N"/>
    <property type="match status" value="1"/>
</dbReference>
<dbReference type="AlphaFoldDB" id="A0A3B3SAP1"/>
<dbReference type="Gene3D" id="3.30.1370.70">
    <property type="entry name" value="Scaffold protein Nfu/NifU, N-terminal domain"/>
    <property type="match status" value="1"/>
</dbReference>
<dbReference type="SUPFAM" id="SSF110836">
    <property type="entry name" value="Hypothetical protein SAV1430"/>
    <property type="match status" value="1"/>
</dbReference>
<reference evidence="4" key="1">
    <citation type="submission" date="2025-08" db="UniProtKB">
        <authorList>
            <consortium name="Ensembl"/>
        </authorList>
    </citation>
    <scope>IDENTIFICATION</scope>
</reference>
<evidence type="ECO:0000259" key="3">
    <source>
        <dbReference type="SMART" id="SM00932"/>
    </source>
</evidence>
<dbReference type="GeneTree" id="ENSGT00940000166680"/>
<dbReference type="InterPro" id="IPR014824">
    <property type="entry name" value="Nfu/NifU_N"/>
</dbReference>
<dbReference type="Proteomes" id="UP000261540">
    <property type="component" value="Unplaced"/>
</dbReference>
<feature type="domain" description="Scaffold protein Nfu/NifU N-terminal" evidence="3">
    <location>
        <begin position="46"/>
        <end position="133"/>
    </location>
</feature>
<dbReference type="GO" id="GO:0005506">
    <property type="term" value="F:iron ion binding"/>
    <property type="evidence" value="ECO:0007669"/>
    <property type="project" value="InterPro"/>
</dbReference>
<dbReference type="FunFam" id="3.30.1370.70:FF:000001">
    <property type="entry name" value="NifU-like protein 4, mitochondrial"/>
    <property type="match status" value="1"/>
</dbReference>
<dbReference type="FunFam" id="3.30.300.130:FF:000001">
    <property type="entry name" value="NFU1 iron-sulfur cluster scaffold"/>
    <property type="match status" value="1"/>
</dbReference>
<dbReference type="InterPro" id="IPR035433">
    <property type="entry name" value="NFU1-like"/>
</dbReference>
<dbReference type="PANTHER" id="PTHR11178">
    <property type="entry name" value="IRON-SULFUR CLUSTER SCAFFOLD PROTEIN NFU-RELATED"/>
    <property type="match status" value="1"/>
</dbReference>
<evidence type="ECO:0000313" key="5">
    <source>
        <dbReference type="Proteomes" id="UP000261540"/>
    </source>
</evidence>
<accession>A0A3B3SAP1</accession>
<dbReference type="GO" id="GO:0051536">
    <property type="term" value="F:iron-sulfur cluster binding"/>
    <property type="evidence" value="ECO:0007669"/>
    <property type="project" value="InterPro"/>
</dbReference>
<evidence type="ECO:0000256" key="2">
    <source>
        <dbReference type="ARBA" id="ARBA00018782"/>
    </source>
</evidence>
<dbReference type="GO" id="GO:0005739">
    <property type="term" value="C:mitochondrion"/>
    <property type="evidence" value="ECO:0007669"/>
    <property type="project" value="TreeGrafter"/>
</dbReference>
<comment type="similarity">
    <text evidence="1">Belongs to the NifU family.</text>
</comment>
<organism evidence="4 5">
    <name type="scientific">Paramormyrops kingsleyae</name>
    <dbReference type="NCBI Taxonomy" id="1676925"/>
    <lineage>
        <taxon>Eukaryota</taxon>
        <taxon>Metazoa</taxon>
        <taxon>Chordata</taxon>
        <taxon>Craniata</taxon>
        <taxon>Vertebrata</taxon>
        <taxon>Euteleostomi</taxon>
        <taxon>Actinopterygii</taxon>
        <taxon>Neopterygii</taxon>
        <taxon>Teleostei</taxon>
        <taxon>Osteoglossocephala</taxon>
        <taxon>Osteoglossomorpha</taxon>
        <taxon>Osteoglossiformes</taxon>
        <taxon>Mormyridae</taxon>
        <taxon>Paramormyrops</taxon>
    </lineage>
</organism>